<accession>A0A0E0P800</accession>
<dbReference type="Gramene" id="ORUFI04G10640.1">
    <property type="protein sequence ID" value="ORUFI04G10640.1"/>
    <property type="gene ID" value="ORUFI04G10640"/>
</dbReference>
<protein>
    <submittedName>
        <fullName evidence="1">Uncharacterized protein</fullName>
    </submittedName>
</protein>
<reference evidence="2" key="1">
    <citation type="submission" date="2013-06" db="EMBL/GenBank/DDBJ databases">
        <authorList>
            <person name="Zhao Q."/>
        </authorList>
    </citation>
    <scope>NUCLEOTIDE SEQUENCE</scope>
    <source>
        <strain evidence="2">cv. W1943</strain>
    </source>
</reference>
<evidence type="ECO:0000313" key="2">
    <source>
        <dbReference type="Proteomes" id="UP000008022"/>
    </source>
</evidence>
<name>A0A0E0P800_ORYRU</name>
<dbReference type="EnsemblPlants" id="ORUFI04G10640.1">
    <property type="protein sequence ID" value="ORUFI04G10640.1"/>
    <property type="gene ID" value="ORUFI04G10640"/>
</dbReference>
<dbReference type="HOGENOM" id="CLU_1734483_0_0_1"/>
<keyword evidence="2" id="KW-1185">Reference proteome</keyword>
<organism evidence="1 2">
    <name type="scientific">Oryza rufipogon</name>
    <name type="common">Brownbeard rice</name>
    <name type="synonym">Asian wild rice</name>
    <dbReference type="NCBI Taxonomy" id="4529"/>
    <lineage>
        <taxon>Eukaryota</taxon>
        <taxon>Viridiplantae</taxon>
        <taxon>Streptophyta</taxon>
        <taxon>Embryophyta</taxon>
        <taxon>Tracheophyta</taxon>
        <taxon>Spermatophyta</taxon>
        <taxon>Magnoliopsida</taxon>
        <taxon>Liliopsida</taxon>
        <taxon>Poales</taxon>
        <taxon>Poaceae</taxon>
        <taxon>BOP clade</taxon>
        <taxon>Oryzoideae</taxon>
        <taxon>Oryzeae</taxon>
        <taxon>Oryzinae</taxon>
        <taxon>Oryza</taxon>
    </lineage>
</organism>
<reference evidence="1" key="2">
    <citation type="submission" date="2015-06" db="UniProtKB">
        <authorList>
            <consortium name="EnsemblPlants"/>
        </authorList>
    </citation>
    <scope>IDENTIFICATION</scope>
</reference>
<evidence type="ECO:0000313" key="1">
    <source>
        <dbReference type="EnsemblPlants" id="ORUFI04G10640.1"/>
    </source>
</evidence>
<dbReference type="Proteomes" id="UP000008022">
    <property type="component" value="Unassembled WGS sequence"/>
</dbReference>
<dbReference type="AlphaFoldDB" id="A0A0E0P800"/>
<proteinExistence type="predicted"/>
<sequence>MVVIVVAAVLRSWQQRMWYRGSATPVTGLTALMWVVVKCSAVEAIVVEVDPDEADPPDEAGLSRGARRRLTGRWLTTRGGASCRIRSTSAWAGGDDEERSPADGLEELGANDRCRFCYFADLGRARASLAATLRAFVRCGVQALRQRIWIL</sequence>